<dbReference type="PANTHER" id="PTHR33371">
    <property type="entry name" value="INTERMEMBRANE PHOSPHOLIPID TRANSPORT SYSTEM BINDING PROTEIN MLAD-RELATED"/>
    <property type="match status" value="1"/>
</dbReference>
<dbReference type="PANTHER" id="PTHR33371:SF4">
    <property type="entry name" value="INTERMEMBRANE PHOSPHOLIPID TRANSPORT SYSTEM BINDING PROTEIN MLAD"/>
    <property type="match status" value="1"/>
</dbReference>
<protein>
    <submittedName>
        <fullName evidence="3">Phospholipid/cholesterol/gamma-HCH transport system substrate-binding protein</fullName>
    </submittedName>
</protein>
<dbReference type="InterPro" id="IPR052336">
    <property type="entry name" value="MlaD_Phospholipid_Transporter"/>
</dbReference>
<proteinExistence type="predicted"/>
<keyword evidence="4" id="KW-1185">Reference proteome</keyword>
<evidence type="ECO:0000313" key="4">
    <source>
        <dbReference type="Proteomes" id="UP000198348"/>
    </source>
</evidence>
<dbReference type="OrthoDB" id="5241393at2"/>
<feature type="region of interest" description="Disordered" evidence="1">
    <location>
        <begin position="399"/>
        <end position="426"/>
    </location>
</feature>
<evidence type="ECO:0000259" key="2">
    <source>
        <dbReference type="Pfam" id="PF02470"/>
    </source>
</evidence>
<dbReference type="Pfam" id="PF02470">
    <property type="entry name" value="MlaD"/>
    <property type="match status" value="1"/>
</dbReference>
<dbReference type="RefSeq" id="WP_089301767.1">
    <property type="nucleotide sequence ID" value="NZ_FZNW01000011.1"/>
</dbReference>
<evidence type="ECO:0000313" key="3">
    <source>
        <dbReference type="EMBL" id="SNR60408.1"/>
    </source>
</evidence>
<organism evidence="3 4">
    <name type="scientific">Haloechinothrix alba</name>
    <dbReference type="NCBI Taxonomy" id="664784"/>
    <lineage>
        <taxon>Bacteria</taxon>
        <taxon>Bacillati</taxon>
        <taxon>Actinomycetota</taxon>
        <taxon>Actinomycetes</taxon>
        <taxon>Pseudonocardiales</taxon>
        <taxon>Pseudonocardiaceae</taxon>
        <taxon>Haloechinothrix</taxon>
    </lineage>
</organism>
<gene>
    <name evidence="3" type="ORF">SAMN06265360_111151</name>
</gene>
<dbReference type="InterPro" id="IPR003399">
    <property type="entry name" value="Mce/MlaD"/>
</dbReference>
<dbReference type="AlphaFoldDB" id="A0A238XP98"/>
<name>A0A238XP98_9PSEU</name>
<accession>A0A238XP98</accession>
<sequence>MAAVTGRTTRSFMVGALGLVAVLVLVYVAGSAQSGLPWQETSNVEAEFDDVATLEPGSEVRENGVRIGQVSDVFQDEVTVATLQLDGDVPVYKDARAIIADESALANRFVELHRGSEQAGELGNHRIPVDQTVGATDLADLLDVFDKQTRDQMTSALRELGGGAAGHSENLHDLLSAAPDLLEDGGEVTAALASPEAELPALLHNVENLANEFHGREHQISGMVTQLDDTLRAVNVDSTEPLRDTLTELPDTLEDVRTEVSTLDQPLTDARVAVSGMREGTESLGHATPDLRGLLTESIEPLDKIPGVASKATPAVEDLTQTVADLRPLAPRLSEGLLDAAPPLEILAPYSQDIVTFFQRIKSFVSQSVGDGRHVARLGLGFSHLSTVAGGAIEDPTLRRNVYPEPGEVDHNQAESLVESETGGSN</sequence>
<dbReference type="Proteomes" id="UP000198348">
    <property type="component" value="Unassembled WGS sequence"/>
</dbReference>
<reference evidence="3 4" key="1">
    <citation type="submission" date="2017-06" db="EMBL/GenBank/DDBJ databases">
        <authorList>
            <person name="Kim H.J."/>
            <person name="Triplett B.A."/>
        </authorList>
    </citation>
    <scope>NUCLEOTIDE SEQUENCE [LARGE SCALE GENOMIC DNA]</scope>
    <source>
        <strain evidence="3 4">DSM 45207</strain>
    </source>
</reference>
<dbReference type="EMBL" id="FZNW01000011">
    <property type="protein sequence ID" value="SNR60408.1"/>
    <property type="molecule type" value="Genomic_DNA"/>
</dbReference>
<feature type="domain" description="Mce/MlaD" evidence="2">
    <location>
        <begin position="42"/>
        <end position="114"/>
    </location>
</feature>
<evidence type="ECO:0000256" key="1">
    <source>
        <dbReference type="SAM" id="MobiDB-lite"/>
    </source>
</evidence>